<evidence type="ECO:0000256" key="6">
    <source>
        <dbReference type="ARBA" id="ARBA00022600"/>
    </source>
</evidence>
<comment type="catalytic activity">
    <reaction evidence="14">
        <text>D-maltose + ATP = alpha-maltose 1-phosphate + ADP + H(+)</text>
        <dbReference type="Rhea" id="RHEA:31915"/>
        <dbReference type="ChEBI" id="CHEBI:15378"/>
        <dbReference type="ChEBI" id="CHEBI:17306"/>
        <dbReference type="ChEBI" id="CHEBI:30616"/>
        <dbReference type="ChEBI" id="CHEBI:63576"/>
        <dbReference type="ChEBI" id="CHEBI:456216"/>
        <dbReference type="EC" id="2.7.1.175"/>
    </reaction>
</comment>
<dbReference type="RefSeq" id="WP_286343207.1">
    <property type="nucleotide sequence ID" value="NZ_AP027732.1"/>
</dbReference>
<comment type="pathway">
    <text evidence="1">Glycan biosynthesis; glycogen biosynthesis.</text>
</comment>
<dbReference type="EC" id="2.7.1.175" evidence="4"/>
<dbReference type="InterPro" id="IPR040999">
    <property type="entry name" value="Mak_N_cap"/>
</dbReference>
<gene>
    <name evidence="16" type="ORF">GCM10025867_23320</name>
</gene>
<keyword evidence="10" id="KW-0067">ATP-binding</keyword>
<evidence type="ECO:0000256" key="11">
    <source>
        <dbReference type="ARBA" id="ARBA00023056"/>
    </source>
</evidence>
<accession>A0ABM8GNR8</accession>
<keyword evidence="12" id="KW-0119">Carbohydrate metabolism</keyword>
<dbReference type="SUPFAM" id="SSF56112">
    <property type="entry name" value="Protein kinase-like (PK-like)"/>
    <property type="match status" value="1"/>
</dbReference>
<keyword evidence="8" id="KW-0547">Nucleotide-binding</keyword>
<organism evidence="16 17">
    <name type="scientific">Frondihabitans sucicola</name>
    <dbReference type="NCBI Taxonomy" id="1268041"/>
    <lineage>
        <taxon>Bacteria</taxon>
        <taxon>Bacillati</taxon>
        <taxon>Actinomycetota</taxon>
        <taxon>Actinomycetes</taxon>
        <taxon>Micrococcales</taxon>
        <taxon>Microbacteriaceae</taxon>
        <taxon>Frondihabitans</taxon>
    </lineage>
</organism>
<dbReference type="InterPro" id="IPR011009">
    <property type="entry name" value="Kinase-like_dom_sf"/>
</dbReference>
<sequence>MSTVAPSLAGWMARQRWYATKGRTPAIRVIGSMETAIDEGLVMTLLVIDEAPDKPVLYQVPVVARTSPLPGGDGAFIGSSDGLYLYDGPHDPAYARGLLNTLTAERHVEGSDIVADGHLVSDPGRVLRSKVLEGEQSNTSIVYDVDGDSPKVIAKVFRVLHHGDNPDVTSQAALTHGHSARVPSSLGFLTATWHDPGRPEGTAHGHLAFAQEFLAGSEDAWRVALQQARGGHDFTSEARDLGRATAEVHATLASELGSVAAGPSEVDAALVSMRRRITTAAREVPEVADYESAIRAVYDVVADLPWPNLQRIHGDLHLGQALQSPVRGWVLLDFEGEPLRPMPERSRPDVPLRDVAGMLRSFDYVAGSLAQEHPRVDASAWATAARHAFVDGYIDVSGVDVRAHRALLDAFEIDKAVYEAIYESRNRPDWIGIPLGAIGRLVARSAPRVA</sequence>
<evidence type="ECO:0000259" key="15">
    <source>
        <dbReference type="Pfam" id="PF18085"/>
    </source>
</evidence>
<keyword evidence="6" id="KW-0321">Glycogen metabolism</keyword>
<evidence type="ECO:0000256" key="10">
    <source>
        <dbReference type="ARBA" id="ARBA00022840"/>
    </source>
</evidence>
<evidence type="ECO:0000256" key="2">
    <source>
        <dbReference type="ARBA" id="ARBA00006219"/>
    </source>
</evidence>
<dbReference type="Pfam" id="PF18085">
    <property type="entry name" value="Mak_N_cap"/>
    <property type="match status" value="1"/>
</dbReference>
<evidence type="ECO:0000256" key="9">
    <source>
        <dbReference type="ARBA" id="ARBA00022777"/>
    </source>
</evidence>
<evidence type="ECO:0000256" key="5">
    <source>
        <dbReference type="ARBA" id="ARBA00013882"/>
    </source>
</evidence>
<evidence type="ECO:0000313" key="16">
    <source>
        <dbReference type="EMBL" id="BDZ50091.1"/>
    </source>
</evidence>
<evidence type="ECO:0000256" key="8">
    <source>
        <dbReference type="ARBA" id="ARBA00022741"/>
    </source>
</evidence>
<reference evidence="17" key="1">
    <citation type="journal article" date="2019" name="Int. J. Syst. Evol. Microbiol.">
        <title>The Global Catalogue of Microorganisms (GCM) 10K type strain sequencing project: providing services to taxonomists for standard genome sequencing and annotation.</title>
        <authorList>
            <consortium name="The Broad Institute Genomics Platform"/>
            <consortium name="The Broad Institute Genome Sequencing Center for Infectious Disease"/>
            <person name="Wu L."/>
            <person name="Ma J."/>
        </authorList>
    </citation>
    <scope>NUCLEOTIDE SEQUENCE [LARGE SCALE GENOMIC DNA]</scope>
    <source>
        <strain evidence="17">NBRC 108728</strain>
    </source>
</reference>
<proteinExistence type="inferred from homology"/>
<evidence type="ECO:0000256" key="7">
    <source>
        <dbReference type="ARBA" id="ARBA00022679"/>
    </source>
</evidence>
<keyword evidence="17" id="KW-1185">Reference proteome</keyword>
<keyword evidence="11" id="KW-0320">Glycogen biosynthesis</keyword>
<name>A0ABM8GNR8_9MICO</name>
<keyword evidence="9" id="KW-0418">Kinase</keyword>
<evidence type="ECO:0000256" key="12">
    <source>
        <dbReference type="ARBA" id="ARBA00023277"/>
    </source>
</evidence>
<feature type="domain" description="Maltokinase N-terminal cap" evidence="15">
    <location>
        <begin position="11"/>
        <end position="91"/>
    </location>
</feature>
<evidence type="ECO:0000256" key="1">
    <source>
        <dbReference type="ARBA" id="ARBA00004964"/>
    </source>
</evidence>
<protein>
    <recommendedName>
        <fullName evidence="5">Maltokinase</fullName>
        <ecNumber evidence="4">2.7.1.175</ecNumber>
    </recommendedName>
    <alternativeName>
        <fullName evidence="13">Maltose-1-phosphate synthase</fullName>
    </alternativeName>
</protein>
<dbReference type="EMBL" id="AP027732">
    <property type="protein sequence ID" value="BDZ50091.1"/>
    <property type="molecule type" value="Genomic_DNA"/>
</dbReference>
<dbReference type="Proteomes" id="UP001321486">
    <property type="component" value="Chromosome"/>
</dbReference>
<evidence type="ECO:0000256" key="14">
    <source>
        <dbReference type="ARBA" id="ARBA00049067"/>
    </source>
</evidence>
<keyword evidence="7" id="KW-0808">Transferase</keyword>
<evidence type="ECO:0000256" key="4">
    <source>
        <dbReference type="ARBA" id="ARBA00011962"/>
    </source>
</evidence>
<comment type="subunit">
    <text evidence="3">Monomer.</text>
</comment>
<dbReference type="Gene3D" id="3.90.1200.10">
    <property type="match status" value="1"/>
</dbReference>
<comment type="similarity">
    <text evidence="2">Belongs to the aminoglycoside phosphotransferase family.</text>
</comment>
<evidence type="ECO:0000313" key="17">
    <source>
        <dbReference type="Proteomes" id="UP001321486"/>
    </source>
</evidence>
<evidence type="ECO:0000256" key="13">
    <source>
        <dbReference type="ARBA" id="ARBA00031251"/>
    </source>
</evidence>
<evidence type="ECO:0000256" key="3">
    <source>
        <dbReference type="ARBA" id="ARBA00011245"/>
    </source>
</evidence>